<keyword evidence="1" id="KW-0175">Coiled coil</keyword>
<feature type="coiled-coil region" evidence="1">
    <location>
        <begin position="62"/>
        <end position="100"/>
    </location>
</feature>
<protein>
    <submittedName>
        <fullName evidence="3">Tail assembly chaperone</fullName>
    </submittedName>
</protein>
<name>A0AAE8XZH7_9CAUD</name>
<organism evidence="3 4">
    <name type="scientific">Haloarcula tailed virus 2</name>
    <dbReference type="NCBI Taxonomy" id="2877989"/>
    <lineage>
        <taxon>Viruses</taxon>
        <taxon>Duplodnaviria</taxon>
        <taxon>Heunggongvirae</taxon>
        <taxon>Uroviricota</taxon>
        <taxon>Caudoviricetes</taxon>
        <taxon>Thumleimavirales</taxon>
        <taxon>Soleiviridae</taxon>
        <taxon>Eilatmyovirus</taxon>
        <taxon>Eilatmyovirus salis</taxon>
        <taxon>Eilatmyovirus HATV2</taxon>
    </lineage>
</organism>
<evidence type="ECO:0000256" key="2">
    <source>
        <dbReference type="SAM" id="MobiDB-lite"/>
    </source>
</evidence>
<dbReference type="Proteomes" id="UP000827814">
    <property type="component" value="Segment"/>
</dbReference>
<dbReference type="EMBL" id="MZ334525">
    <property type="protein sequence ID" value="UBF23172.1"/>
    <property type="molecule type" value="Genomic_DNA"/>
</dbReference>
<proteinExistence type="predicted"/>
<gene>
    <name evidence="3" type="ORF">HATV-2_gp21</name>
</gene>
<evidence type="ECO:0000313" key="4">
    <source>
        <dbReference type="Proteomes" id="UP000827814"/>
    </source>
</evidence>
<sequence>MSDLFRATKKVKEGKLWRGSVHTVIDGEELEFTVRQLVDPELQEVLSKIDMDELEELKGDLPEELTEEYRELSEKEDELTDEESERLVELEDELSNVEGNLFDVLSNDTMDAFRMCAMYGVVPDDEDIATYFQNMDYVSMVEEEYGIEVKTPKDLYDAELDGRPNKSAGPLKDTVQNMVLDMQKFASFSLGMKVFKETMGNRKKLIELAKSNTGAEIVHLNDEAGWKLAEHQYDVTPVQRFVYLMAKDEHTPDEVKNNSPSNMDKGQNLISGF</sequence>
<evidence type="ECO:0000256" key="1">
    <source>
        <dbReference type="SAM" id="Coils"/>
    </source>
</evidence>
<accession>A0AAE8XZH7</accession>
<evidence type="ECO:0000313" key="3">
    <source>
        <dbReference type="EMBL" id="UBF23172.1"/>
    </source>
</evidence>
<feature type="compositionally biased region" description="Polar residues" evidence="2">
    <location>
        <begin position="257"/>
        <end position="273"/>
    </location>
</feature>
<reference evidence="3" key="1">
    <citation type="submission" date="2021-05" db="EMBL/GenBank/DDBJ databases">
        <title>Diversity, taxonomy and evolution of archaeal viruses of the class Caudoviricetes.</title>
        <authorList>
            <person name="Liu Y."/>
            <person name="Demina T.A."/>
            <person name="Roux S."/>
            <person name="Aiewsakun P."/>
            <person name="Kazlauskas D."/>
            <person name="Simmonds P."/>
            <person name="Prangishvili D."/>
            <person name="Oksanen H.M."/>
            <person name="Krupovic M."/>
        </authorList>
    </citation>
    <scope>NUCLEOTIDE SEQUENCE</scope>
    <source>
        <strain evidence="3">HATV-2/44</strain>
    </source>
</reference>
<feature type="region of interest" description="Disordered" evidence="2">
    <location>
        <begin position="251"/>
        <end position="273"/>
    </location>
</feature>
<keyword evidence="4" id="KW-1185">Reference proteome</keyword>